<dbReference type="InterPro" id="IPR008949">
    <property type="entry name" value="Isoprenoid_synthase_dom_sf"/>
</dbReference>
<gene>
    <name evidence="7" type="ORF">Csa_1G066550</name>
</gene>
<dbReference type="KEGG" id="csv:101204794"/>
<dbReference type="InterPro" id="IPR050148">
    <property type="entry name" value="Terpene_synthase-like"/>
</dbReference>
<dbReference type="InterPro" id="IPR034741">
    <property type="entry name" value="Terpene_cyclase-like_1_C"/>
</dbReference>
<evidence type="ECO:0000259" key="6">
    <source>
        <dbReference type="Pfam" id="PF03936"/>
    </source>
</evidence>
<dbReference type="InterPro" id="IPR005630">
    <property type="entry name" value="Terpene_synthase_metal-bd"/>
</dbReference>
<dbReference type="PANTHER" id="PTHR31225:SF0">
    <property type="entry name" value="S-(+)-LINALOOL SYNTHASE, CHLOROPLASTIC"/>
    <property type="match status" value="1"/>
</dbReference>
<keyword evidence="3" id="KW-0460">Magnesium</keyword>
<dbReference type="GO" id="GO:0000287">
    <property type="term" value="F:magnesium ion binding"/>
    <property type="evidence" value="ECO:0007669"/>
    <property type="project" value="InterPro"/>
</dbReference>
<evidence type="ECO:0000256" key="1">
    <source>
        <dbReference type="ARBA" id="ARBA00001946"/>
    </source>
</evidence>
<evidence type="ECO:0000256" key="3">
    <source>
        <dbReference type="ARBA" id="ARBA00022842"/>
    </source>
</evidence>
<sequence length="598" mass="68608">MATASAMLIVRVIPPAHFSSSSFSSSSSSSSFQAYPKASMDNQTPPTNFNAPINIPHSQKWTIPLNYSFLPTSLPADPQISPLNEEMDNKYEYEMKILKHLLSETAKNGSLEVLNMIDGIQRLGIDHCFKEEIEAILKEQYTIMATHHYFDTKCSLHEVALRFRLLRQHGYFIPSDVFESFTAKNGELNKKVFEDIEGLTSVYEACQLCLPGEEKLEIIGEFCGHILRTQIRNLENGMAKHVGDTLTNPFHKSLAKLFIKTHFGFKATNKWIFAFQKLAKLDFNRAQKSYQHEISQLILWWKKTGLSEELKFSRHQPLKWYICSLVCLGDPKFSEERVELTKSISFIYLLDDIYDLYGSIEELRLFTQAIQRWNLEAINSLPHPMKFCYIKLYETTNELSHKFSLKHGWNPIHCLQKSWTSLCEAFLVEAEWFASGHFPSAKEYLENGEVSSGVHVVLEHTFFLLGQGINNKTLQLLDTNPAIVSSTASILRLSDDLGSAKDENQEGYDGSYIDYYMKENPEISVDSAQQRVNHMISDAWKRLNQESLSPNNPFPETFIQASQNMARFVPVLYGYDENQNLPTLEKLMKFVLYESVQI</sequence>
<dbReference type="Gramene" id="KGN64586">
    <property type="protein sequence ID" value="KGN64586"/>
    <property type="gene ID" value="Csa_1G066550"/>
</dbReference>
<reference evidence="7 8" key="1">
    <citation type="journal article" date="2009" name="Nat. Genet.">
        <title>The genome of the cucumber, Cucumis sativus L.</title>
        <authorList>
            <person name="Huang S."/>
            <person name="Li R."/>
            <person name="Zhang Z."/>
            <person name="Li L."/>
            <person name="Gu X."/>
            <person name="Fan W."/>
            <person name="Lucas W.J."/>
            <person name="Wang X."/>
            <person name="Xie B."/>
            <person name="Ni P."/>
            <person name="Ren Y."/>
            <person name="Zhu H."/>
            <person name="Li J."/>
            <person name="Lin K."/>
            <person name="Jin W."/>
            <person name="Fei Z."/>
            <person name="Li G."/>
            <person name="Staub J."/>
            <person name="Kilian A."/>
            <person name="van der Vossen E.A."/>
            <person name="Wu Y."/>
            <person name="Guo J."/>
            <person name="He J."/>
            <person name="Jia Z."/>
            <person name="Ren Y."/>
            <person name="Tian G."/>
            <person name="Lu Y."/>
            <person name="Ruan J."/>
            <person name="Qian W."/>
            <person name="Wang M."/>
            <person name="Huang Q."/>
            <person name="Li B."/>
            <person name="Xuan Z."/>
            <person name="Cao J."/>
            <person name="Asan"/>
            <person name="Wu Z."/>
            <person name="Zhang J."/>
            <person name="Cai Q."/>
            <person name="Bai Y."/>
            <person name="Zhao B."/>
            <person name="Han Y."/>
            <person name="Li Y."/>
            <person name="Li X."/>
            <person name="Wang S."/>
            <person name="Shi Q."/>
            <person name="Liu S."/>
            <person name="Cho W.K."/>
            <person name="Kim J.Y."/>
            <person name="Xu Y."/>
            <person name="Heller-Uszynska K."/>
            <person name="Miao H."/>
            <person name="Cheng Z."/>
            <person name="Zhang S."/>
            <person name="Wu J."/>
            <person name="Yang Y."/>
            <person name="Kang H."/>
            <person name="Li M."/>
            <person name="Liang H."/>
            <person name="Ren X."/>
            <person name="Shi Z."/>
            <person name="Wen M."/>
            <person name="Jian M."/>
            <person name="Yang H."/>
            <person name="Zhang G."/>
            <person name="Yang Z."/>
            <person name="Chen R."/>
            <person name="Liu S."/>
            <person name="Li J."/>
            <person name="Ma L."/>
            <person name="Liu H."/>
            <person name="Zhou Y."/>
            <person name="Zhao J."/>
            <person name="Fang X."/>
            <person name="Li G."/>
            <person name="Fang L."/>
            <person name="Li Y."/>
            <person name="Liu D."/>
            <person name="Zheng H."/>
            <person name="Zhang Y."/>
            <person name="Qin N."/>
            <person name="Li Z."/>
            <person name="Yang G."/>
            <person name="Yang S."/>
            <person name="Bolund L."/>
            <person name="Kristiansen K."/>
            <person name="Zheng H."/>
            <person name="Li S."/>
            <person name="Zhang X."/>
            <person name="Yang H."/>
            <person name="Wang J."/>
            <person name="Sun R."/>
            <person name="Zhang B."/>
            <person name="Jiang S."/>
            <person name="Wang J."/>
            <person name="Du Y."/>
            <person name="Li S."/>
        </authorList>
    </citation>
    <scope>NUCLEOTIDE SEQUENCE [LARGE SCALE GENOMIC DNA]</scope>
    <source>
        <strain evidence="8">cv. 9930</strain>
    </source>
</reference>
<dbReference type="InterPro" id="IPR008930">
    <property type="entry name" value="Terpenoid_cyclase/PrenylTrfase"/>
</dbReference>
<dbReference type="GO" id="GO:0016114">
    <property type="term" value="P:terpenoid biosynthetic process"/>
    <property type="evidence" value="ECO:0007669"/>
    <property type="project" value="InterPro"/>
</dbReference>
<dbReference type="STRING" id="3659.A0A0A0LX78"/>
<evidence type="ECO:0000313" key="8">
    <source>
        <dbReference type="Proteomes" id="UP000029981"/>
    </source>
</evidence>
<dbReference type="Gene3D" id="1.50.10.130">
    <property type="entry name" value="Terpene synthase, N-terminal domain"/>
    <property type="match status" value="1"/>
</dbReference>
<proteinExistence type="predicted"/>
<evidence type="ECO:0000259" key="5">
    <source>
        <dbReference type="Pfam" id="PF01397"/>
    </source>
</evidence>
<dbReference type="SFLD" id="SFLDS00005">
    <property type="entry name" value="Isoprenoid_Synthase_Type_I"/>
    <property type="match status" value="1"/>
</dbReference>
<keyword evidence="8" id="KW-1185">Reference proteome</keyword>
<dbReference type="EMBL" id="CM002922">
    <property type="protein sequence ID" value="KGN64586.1"/>
    <property type="molecule type" value="Genomic_DNA"/>
</dbReference>
<dbReference type="OMA" id="TIMATHH"/>
<accession>A0A0A0LX78</accession>
<evidence type="ECO:0000256" key="2">
    <source>
        <dbReference type="ARBA" id="ARBA00022723"/>
    </source>
</evidence>
<evidence type="ECO:0000313" key="7">
    <source>
        <dbReference type="EMBL" id="KGN64586.1"/>
    </source>
</evidence>
<protein>
    <submittedName>
        <fullName evidence="7">Uncharacterized protein</fullName>
    </submittedName>
</protein>
<feature type="domain" description="Terpene synthase N-terminal" evidence="5">
    <location>
        <begin position="89"/>
        <end position="244"/>
    </location>
</feature>
<dbReference type="SFLD" id="SFLDG01019">
    <property type="entry name" value="Terpene_Cyclase_Like_1_C_Termi"/>
    <property type="match status" value="1"/>
</dbReference>
<dbReference type="InterPro" id="IPR001906">
    <property type="entry name" value="Terpene_synth_N"/>
</dbReference>
<dbReference type="Pfam" id="PF01397">
    <property type="entry name" value="Terpene_synth"/>
    <property type="match status" value="1"/>
</dbReference>
<evidence type="ECO:0000256" key="4">
    <source>
        <dbReference type="ARBA" id="ARBA00023239"/>
    </source>
</evidence>
<dbReference type="InterPro" id="IPR036965">
    <property type="entry name" value="Terpene_synth_N_sf"/>
</dbReference>
<reference evidence="7 8" key="4">
    <citation type="journal article" date="2011" name="BMC Genomics">
        <title>RNA-Seq improves annotation of protein-coding genes in the cucumber genome.</title>
        <authorList>
            <person name="Li Z."/>
            <person name="Zhang Z."/>
            <person name="Yan P."/>
            <person name="Huang S."/>
            <person name="Fei Z."/>
            <person name="Lin K."/>
        </authorList>
    </citation>
    <scope>NUCLEOTIDE SEQUENCE [LARGE SCALE GENOMIC DNA]</scope>
    <source>
        <strain evidence="8">cv. 9930</strain>
    </source>
</reference>
<dbReference type="Gene3D" id="1.10.600.10">
    <property type="entry name" value="Farnesyl Diphosphate Synthase"/>
    <property type="match status" value="1"/>
</dbReference>
<organism evidence="7 8">
    <name type="scientific">Cucumis sativus</name>
    <name type="common">Cucumber</name>
    <dbReference type="NCBI Taxonomy" id="3659"/>
    <lineage>
        <taxon>Eukaryota</taxon>
        <taxon>Viridiplantae</taxon>
        <taxon>Streptophyta</taxon>
        <taxon>Embryophyta</taxon>
        <taxon>Tracheophyta</taxon>
        <taxon>Spermatophyta</taxon>
        <taxon>Magnoliopsida</taxon>
        <taxon>eudicotyledons</taxon>
        <taxon>Gunneridae</taxon>
        <taxon>Pentapetalae</taxon>
        <taxon>rosids</taxon>
        <taxon>fabids</taxon>
        <taxon>Cucurbitales</taxon>
        <taxon>Cucurbitaceae</taxon>
        <taxon>Benincaseae</taxon>
        <taxon>Cucumis</taxon>
    </lineage>
</organism>
<dbReference type="Pfam" id="PF03936">
    <property type="entry name" value="Terpene_synth_C"/>
    <property type="match status" value="1"/>
</dbReference>
<dbReference type="GO" id="GO:0046246">
    <property type="term" value="P:terpene biosynthetic process"/>
    <property type="evidence" value="ECO:0000318"/>
    <property type="project" value="GO_Central"/>
</dbReference>
<dbReference type="SUPFAM" id="SSF48239">
    <property type="entry name" value="Terpenoid cyclases/Protein prenyltransferases"/>
    <property type="match status" value="1"/>
</dbReference>
<reference evidence="7 8" key="2">
    <citation type="journal article" date="2009" name="PLoS ONE">
        <title>An integrated genetic and cytogenetic map of the cucumber genome.</title>
        <authorList>
            <person name="Ren Y."/>
            <person name="Zhang Z."/>
            <person name="Liu J."/>
            <person name="Staub J.E."/>
            <person name="Han Y."/>
            <person name="Cheng Z."/>
            <person name="Li X."/>
            <person name="Lu J."/>
            <person name="Miao H."/>
            <person name="Kang H."/>
            <person name="Xie B."/>
            <person name="Gu X."/>
            <person name="Wang X."/>
            <person name="Du Y."/>
            <person name="Jin W."/>
            <person name="Huang S."/>
        </authorList>
    </citation>
    <scope>NUCLEOTIDE SEQUENCE [LARGE SCALE GENOMIC DNA]</scope>
    <source>
        <strain evidence="8">cv. 9930</strain>
    </source>
</reference>
<reference evidence="7 8" key="3">
    <citation type="journal article" date="2010" name="BMC Genomics">
        <title>Transcriptome sequencing and comparative analysis of cucumber flowers with different sex types.</title>
        <authorList>
            <person name="Guo S."/>
            <person name="Zheng Y."/>
            <person name="Joung J.G."/>
            <person name="Liu S."/>
            <person name="Zhang Z."/>
            <person name="Crasta O.R."/>
            <person name="Sobral B.W."/>
            <person name="Xu Y."/>
            <person name="Huang S."/>
            <person name="Fei Z."/>
        </authorList>
    </citation>
    <scope>NUCLEOTIDE SEQUENCE [LARGE SCALE GENOMIC DNA]</scope>
    <source>
        <strain evidence="8">cv. 9930</strain>
    </source>
</reference>
<dbReference type="Proteomes" id="UP000029981">
    <property type="component" value="Chromosome 1"/>
</dbReference>
<name>A0A0A0LX78_CUCSA</name>
<dbReference type="SUPFAM" id="SSF48576">
    <property type="entry name" value="Terpenoid synthases"/>
    <property type="match status" value="1"/>
</dbReference>
<comment type="cofactor">
    <cofactor evidence="1">
        <name>Mg(2+)</name>
        <dbReference type="ChEBI" id="CHEBI:18420"/>
    </cofactor>
</comment>
<dbReference type="GO" id="GO:0010333">
    <property type="term" value="F:terpene synthase activity"/>
    <property type="evidence" value="ECO:0000318"/>
    <property type="project" value="GO_Central"/>
</dbReference>
<keyword evidence="4" id="KW-0456">Lyase</keyword>
<dbReference type="PANTHER" id="PTHR31225">
    <property type="entry name" value="OS04G0344100 PROTEIN-RELATED"/>
    <property type="match status" value="1"/>
</dbReference>
<keyword evidence="2" id="KW-0479">Metal-binding</keyword>
<dbReference type="AlphaFoldDB" id="A0A0A0LX78"/>
<dbReference type="OrthoDB" id="1921927at2759"/>
<dbReference type="eggNOG" id="ENOG502QTGK">
    <property type="taxonomic scope" value="Eukaryota"/>
</dbReference>
<feature type="domain" description="Terpene synthase metal-binding" evidence="6">
    <location>
        <begin position="302"/>
        <end position="541"/>
    </location>
</feature>